<dbReference type="InterPro" id="IPR050855">
    <property type="entry name" value="NDM-1-like"/>
</dbReference>
<evidence type="ECO:0000313" key="3">
    <source>
        <dbReference type="Proteomes" id="UP000036938"/>
    </source>
</evidence>
<dbReference type="Proteomes" id="UP000036938">
    <property type="component" value="Unassembled WGS sequence"/>
</dbReference>
<dbReference type="SUPFAM" id="SSF56281">
    <property type="entry name" value="Metallo-hydrolase/oxidoreductase"/>
    <property type="match status" value="1"/>
</dbReference>
<dbReference type="InterPro" id="IPR036866">
    <property type="entry name" value="RibonucZ/Hydroxyglut_hydro"/>
</dbReference>
<dbReference type="Gene3D" id="1.10.10.10">
    <property type="entry name" value="Winged helix-like DNA-binding domain superfamily/Winged helix DNA-binding domain"/>
    <property type="match status" value="1"/>
</dbReference>
<dbReference type="InterPro" id="IPR048933">
    <property type="entry name" value="B_lactamase-like_C"/>
</dbReference>
<evidence type="ECO:0000259" key="1">
    <source>
        <dbReference type="SMART" id="SM00849"/>
    </source>
</evidence>
<dbReference type="InterPro" id="IPR036388">
    <property type="entry name" value="WH-like_DNA-bd_sf"/>
</dbReference>
<dbReference type="InterPro" id="IPR001279">
    <property type="entry name" value="Metallo-B-lactamas"/>
</dbReference>
<name>A0A0L1JLF4_9RHOB</name>
<dbReference type="PANTHER" id="PTHR42951">
    <property type="entry name" value="METALLO-BETA-LACTAMASE DOMAIN-CONTAINING"/>
    <property type="match status" value="1"/>
</dbReference>
<protein>
    <submittedName>
        <fullName evidence="2">Metallo-beta-lactamase</fullName>
    </submittedName>
</protein>
<gene>
    <name evidence="2" type="ORF">ATO11_16280</name>
</gene>
<accession>A0A0L1JLF4</accession>
<dbReference type="AlphaFoldDB" id="A0A0L1JLF4"/>
<dbReference type="Pfam" id="PF21221">
    <property type="entry name" value="B_lactamase-like_C"/>
    <property type="match status" value="1"/>
</dbReference>
<dbReference type="Pfam" id="PF00753">
    <property type="entry name" value="Lactamase_B"/>
    <property type="match status" value="1"/>
</dbReference>
<keyword evidence="3" id="KW-1185">Reference proteome</keyword>
<comment type="caution">
    <text evidence="2">The sequence shown here is derived from an EMBL/GenBank/DDBJ whole genome shotgun (WGS) entry which is preliminary data.</text>
</comment>
<dbReference type="RefSeq" id="WP_050531968.1">
    <property type="nucleotide sequence ID" value="NZ_AQQZ01000008.1"/>
</dbReference>
<dbReference type="STRING" id="1317121.ATO11_16280"/>
<evidence type="ECO:0000313" key="2">
    <source>
        <dbReference type="EMBL" id="KNG92581.1"/>
    </source>
</evidence>
<dbReference type="PATRIC" id="fig|1317121.7.peg.3985"/>
<reference evidence="2 3" key="1">
    <citation type="journal article" date="2015" name="Int. J. Syst. Evol. Microbiol.">
        <title>Aestuariivita atlantica sp. nov., isolated from deep sea sediment of the Atlantic Ocean.</title>
        <authorList>
            <person name="Li G."/>
            <person name="Lai Q."/>
            <person name="Du Y."/>
            <person name="Liu X."/>
            <person name="Sun F."/>
            <person name="Shao Z."/>
        </authorList>
    </citation>
    <scope>NUCLEOTIDE SEQUENCE [LARGE SCALE GENOMIC DNA]</scope>
    <source>
        <strain evidence="2 3">22II-S11-z3</strain>
    </source>
</reference>
<dbReference type="Gene3D" id="3.60.15.10">
    <property type="entry name" value="Ribonuclease Z/Hydroxyacylglutathione hydrolase-like"/>
    <property type="match status" value="1"/>
</dbReference>
<proteinExistence type="predicted"/>
<sequence>MKDAPEGLRYPFAEPPEPGGWREVAEGILWARLPLPMVLDHVNVYLLDEGDSWTLIDTGLHSKKTIRMWEALLAGPCGGRPVSRVMVTHHHLDHVGCAGWFQERGAELCMTRTAWLMARMLQLDLQERYTPEAIAFYRGAGMDAGVLEKRSRERPFNSADGVHAMPLGFTRLVEGQGLRMGGRDWVVRLGDGHAPRHATFWSDDVVLAGDQILPTISPNIGVYPTEPDADPLEDWIAACRRLAPHAREEHLVLGGHKLPFTGLPKRMEMLEDNHHSALNRLRAHLSEPRTAGECFPPLFKRRIGEGEYGLALVESVAHCNHLWHKGEATRTRRDDGAWVFHVAGG</sequence>
<dbReference type="SMART" id="SM00849">
    <property type="entry name" value="Lactamase_B"/>
    <property type="match status" value="1"/>
</dbReference>
<dbReference type="EMBL" id="AQQZ01000008">
    <property type="protein sequence ID" value="KNG92581.1"/>
    <property type="molecule type" value="Genomic_DNA"/>
</dbReference>
<organism evidence="2 3">
    <name type="scientific">Pseudaestuariivita atlantica</name>
    <dbReference type="NCBI Taxonomy" id="1317121"/>
    <lineage>
        <taxon>Bacteria</taxon>
        <taxon>Pseudomonadati</taxon>
        <taxon>Pseudomonadota</taxon>
        <taxon>Alphaproteobacteria</taxon>
        <taxon>Rhodobacterales</taxon>
        <taxon>Paracoccaceae</taxon>
        <taxon>Pseudaestuariivita</taxon>
    </lineage>
</organism>
<dbReference type="OrthoDB" id="2971563at2"/>
<feature type="domain" description="Metallo-beta-lactamase" evidence="1">
    <location>
        <begin position="41"/>
        <end position="256"/>
    </location>
</feature>